<keyword evidence="11" id="KW-1185">Reference proteome</keyword>
<evidence type="ECO:0000256" key="8">
    <source>
        <dbReference type="SAM" id="Phobius"/>
    </source>
</evidence>
<evidence type="ECO:0000256" key="7">
    <source>
        <dbReference type="PROSITE-ProRule" id="PRU01373"/>
    </source>
</evidence>
<evidence type="ECO:0000256" key="4">
    <source>
        <dbReference type="ARBA" id="ARBA00022960"/>
    </source>
</evidence>
<keyword evidence="4 7" id="KW-0133">Cell shape</keyword>
<protein>
    <submittedName>
        <fullName evidence="10">L,D-transpeptidase-like protein</fullName>
    </submittedName>
</protein>
<dbReference type="InterPro" id="IPR038063">
    <property type="entry name" value="Transpep_catalytic_dom"/>
</dbReference>
<sequence length="537" mass="61783">MLFCIKIDRTLILMKKLLYLLIPICFLIPACNWFAETSEVGEMLSIHFENKLYKKFDTAAYHVVFKKCIDSLKGTLSNPKDITAWYADHQNEPVLVTAFFADGSLDSLAAFISRSPEHGFSPSVFGYQPLEDMLRSLQANKFKKIEEVYPVVAELEIRSAESLLKYHNVINFGALVPKNLLNRYYIPTKRPDAENNVRVLGTASIQQLLSSIQPESANYKALQKAMLGYAQSNPQAEELKTLLVNMERERWKLPETGPEYVEVNIPDFTLTWFSKKDTLIHMKVCVGGRREAGFEEKLQTYLKTHNLDDMPKNHQTPLLFSKLNAIQVNPVWNIPSSIAQSEIYYQVLKDPYYLSNSNMSVYYKGVRVADPDTIQWRKYSREKLPFTFKQGSGGGNALGKFKFLFDNGSSIYLHDTNNKNGFNLANRAISHGCVRVEKPLEFAQLLVESPQQFDKLRMEVNLPPLDTTKMNVFRFQQAKKTDSLKRFELKPKWFGTKKQVPLLINYKTAWADQGTIQYRPDVYGLDENLWAILKKMR</sequence>
<dbReference type="UniPathway" id="UPA00219"/>
<dbReference type="InterPro" id="IPR005490">
    <property type="entry name" value="LD_TPept_cat_dom"/>
</dbReference>
<keyword evidence="6 7" id="KW-0961">Cell wall biogenesis/degradation</keyword>
<dbReference type="Gene3D" id="2.40.440.10">
    <property type="entry name" value="L,D-transpeptidase catalytic domain-like"/>
    <property type="match status" value="1"/>
</dbReference>
<feature type="domain" description="L,D-TPase catalytic" evidence="9">
    <location>
        <begin position="259"/>
        <end position="461"/>
    </location>
</feature>
<evidence type="ECO:0000256" key="2">
    <source>
        <dbReference type="ARBA" id="ARBA00005992"/>
    </source>
</evidence>
<feature type="transmembrane region" description="Helical" evidence="8">
    <location>
        <begin position="17"/>
        <end position="35"/>
    </location>
</feature>
<evidence type="ECO:0000313" key="10">
    <source>
        <dbReference type="EMBL" id="TDO22984.1"/>
    </source>
</evidence>
<keyword evidence="8" id="KW-1133">Transmembrane helix</keyword>
<dbReference type="Proteomes" id="UP000295499">
    <property type="component" value="Unassembled WGS sequence"/>
</dbReference>
<comment type="pathway">
    <text evidence="1 7">Cell wall biogenesis; peptidoglycan biosynthesis.</text>
</comment>
<comment type="caution">
    <text evidence="10">The sequence shown here is derived from an EMBL/GenBank/DDBJ whole genome shotgun (WGS) entry which is preliminary data.</text>
</comment>
<keyword evidence="5 7" id="KW-0573">Peptidoglycan synthesis</keyword>
<dbReference type="GO" id="GO:0008360">
    <property type="term" value="P:regulation of cell shape"/>
    <property type="evidence" value="ECO:0007669"/>
    <property type="project" value="UniProtKB-UniRule"/>
</dbReference>
<comment type="similarity">
    <text evidence="2">Belongs to the YkuD family.</text>
</comment>
<keyword evidence="3" id="KW-0808">Transferase</keyword>
<keyword evidence="8" id="KW-0472">Membrane</keyword>
<evidence type="ECO:0000313" key="11">
    <source>
        <dbReference type="Proteomes" id="UP000295499"/>
    </source>
</evidence>
<dbReference type="GO" id="GO:0009252">
    <property type="term" value="P:peptidoglycan biosynthetic process"/>
    <property type="evidence" value="ECO:0007669"/>
    <property type="project" value="UniProtKB-UniPathway"/>
</dbReference>
<evidence type="ECO:0000256" key="6">
    <source>
        <dbReference type="ARBA" id="ARBA00023316"/>
    </source>
</evidence>
<feature type="active site" description="Proton donor/acceptor" evidence="7">
    <location>
        <position position="414"/>
    </location>
</feature>
<gene>
    <name evidence="10" type="ORF">CLV32_1970</name>
</gene>
<keyword evidence="8" id="KW-0812">Transmembrane</keyword>
<evidence type="ECO:0000256" key="1">
    <source>
        <dbReference type="ARBA" id="ARBA00004752"/>
    </source>
</evidence>
<dbReference type="EMBL" id="SNWM01000002">
    <property type="protein sequence ID" value="TDO22984.1"/>
    <property type="molecule type" value="Genomic_DNA"/>
</dbReference>
<dbReference type="AlphaFoldDB" id="A0A4R6ILH2"/>
<dbReference type="GO" id="GO:0016740">
    <property type="term" value="F:transferase activity"/>
    <property type="evidence" value="ECO:0007669"/>
    <property type="project" value="UniProtKB-KW"/>
</dbReference>
<organism evidence="10 11">
    <name type="scientific">Pedobacter duraquae</name>
    <dbReference type="NCBI Taxonomy" id="425511"/>
    <lineage>
        <taxon>Bacteria</taxon>
        <taxon>Pseudomonadati</taxon>
        <taxon>Bacteroidota</taxon>
        <taxon>Sphingobacteriia</taxon>
        <taxon>Sphingobacteriales</taxon>
        <taxon>Sphingobacteriaceae</taxon>
        <taxon>Pedobacter</taxon>
    </lineage>
</organism>
<dbReference type="GO" id="GO:0004180">
    <property type="term" value="F:carboxypeptidase activity"/>
    <property type="evidence" value="ECO:0007669"/>
    <property type="project" value="UniProtKB-ARBA"/>
</dbReference>
<evidence type="ECO:0000256" key="3">
    <source>
        <dbReference type="ARBA" id="ARBA00022679"/>
    </source>
</evidence>
<dbReference type="PANTHER" id="PTHR41533">
    <property type="entry name" value="L,D-TRANSPEPTIDASE HI_1667-RELATED"/>
    <property type="match status" value="1"/>
</dbReference>
<dbReference type="InterPro" id="IPR045380">
    <property type="entry name" value="LD_TPept_scaffold_dom"/>
</dbReference>
<name>A0A4R6ILH2_9SPHI</name>
<dbReference type="InterPro" id="IPR052905">
    <property type="entry name" value="LD-transpeptidase_YkuD-like"/>
</dbReference>
<proteinExistence type="inferred from homology"/>
<dbReference type="SUPFAM" id="SSF141523">
    <property type="entry name" value="L,D-transpeptidase catalytic domain-like"/>
    <property type="match status" value="1"/>
</dbReference>
<feature type="active site" description="Nucleophile" evidence="7">
    <location>
        <position position="433"/>
    </location>
</feature>
<evidence type="ECO:0000259" key="9">
    <source>
        <dbReference type="PROSITE" id="PS52029"/>
    </source>
</evidence>
<dbReference type="Pfam" id="PF03734">
    <property type="entry name" value="YkuD"/>
    <property type="match status" value="1"/>
</dbReference>
<accession>A0A4R6ILH2</accession>
<dbReference type="CDD" id="cd16913">
    <property type="entry name" value="YkuD_like"/>
    <property type="match status" value="1"/>
</dbReference>
<dbReference type="PANTHER" id="PTHR41533:SF2">
    <property type="entry name" value="BLR7131 PROTEIN"/>
    <property type="match status" value="1"/>
</dbReference>
<dbReference type="PROSITE" id="PS52029">
    <property type="entry name" value="LD_TPASE"/>
    <property type="match status" value="1"/>
</dbReference>
<dbReference type="GO" id="GO:0071555">
    <property type="term" value="P:cell wall organization"/>
    <property type="evidence" value="ECO:0007669"/>
    <property type="project" value="UniProtKB-UniRule"/>
</dbReference>
<dbReference type="Pfam" id="PF20142">
    <property type="entry name" value="Scaffold"/>
    <property type="match status" value="1"/>
</dbReference>
<evidence type="ECO:0000256" key="5">
    <source>
        <dbReference type="ARBA" id="ARBA00022984"/>
    </source>
</evidence>
<reference evidence="10 11" key="1">
    <citation type="submission" date="2019-03" db="EMBL/GenBank/DDBJ databases">
        <title>Genomic Encyclopedia of Archaeal and Bacterial Type Strains, Phase II (KMG-II): from individual species to whole genera.</title>
        <authorList>
            <person name="Goeker M."/>
        </authorList>
    </citation>
    <scope>NUCLEOTIDE SEQUENCE [LARGE SCALE GENOMIC DNA]</scope>
    <source>
        <strain evidence="10 11">DSM 19034</strain>
    </source>
</reference>